<dbReference type="PANTHER" id="PTHR39666">
    <property type="entry name" value="RANBP2-TYPE DOMAIN-CONTAINING PROTEIN"/>
    <property type="match status" value="1"/>
</dbReference>
<gene>
    <name evidence="2" type="ORF">ADEAN_000275900</name>
</gene>
<dbReference type="PANTHER" id="PTHR39666:SF1">
    <property type="entry name" value="NUCLEAR PORE COMPLEX NUP2_50_61 DOMAIN-CONTAINING PROTEIN"/>
    <property type="match status" value="1"/>
</dbReference>
<dbReference type="VEuPathDB" id="TriTrypDB:ADEAN_000275900"/>
<sequence>MFFFLLHSSPPFSATFPLKKKMDEKYRHALTKFYEKYEPKKVKTVEALLEKYSGQEEELLFALAKKYDPERDAASIVDELLTEVSTPVGETQPSQAEDVEDNHADIADSFRESAIVAERKPLEAGKEELVMGSPNPRAPAENAYRKELIQLYEKYSPSRVANVDKELNKYSGREEALIAAVKKRYVHDEPPTEEENYRQKLLNLYNTFAPSKAHKVDFYLTKYRGREGSLLAAAEAKFLKQASDLHEAAEAARKEGDYHNRLKAVYEEYAPQRIPKVDHDLQKYPGREEEVIQAAIKKFGGAESDEGYPTENDDDEKKEEQAKPTVEVTPVEEHITHEEQPKPAVEVTPMEESAPHQESKTTVEVTPVEEHIRSRGTTKTSG</sequence>
<feature type="region of interest" description="Disordered" evidence="1">
    <location>
        <begin position="298"/>
        <end position="382"/>
    </location>
</feature>
<evidence type="ECO:0000256" key="1">
    <source>
        <dbReference type="SAM" id="MobiDB-lite"/>
    </source>
</evidence>
<proteinExistence type="predicted"/>
<keyword evidence="3" id="KW-1185">Reference proteome</keyword>
<dbReference type="AlphaFoldDB" id="A0A7G2C884"/>
<reference evidence="2 3" key="1">
    <citation type="submission" date="2020-08" db="EMBL/GenBank/DDBJ databases">
        <authorList>
            <person name="Newling K."/>
            <person name="Davey J."/>
            <person name="Forrester S."/>
        </authorList>
    </citation>
    <scope>NUCLEOTIDE SEQUENCE [LARGE SCALE GENOMIC DNA]</scope>
    <source>
        <strain evidence="3">Crithidia deanei Carvalho (ATCC PRA-265)</strain>
    </source>
</reference>
<organism evidence="2 3">
    <name type="scientific">Angomonas deanei</name>
    <dbReference type="NCBI Taxonomy" id="59799"/>
    <lineage>
        <taxon>Eukaryota</taxon>
        <taxon>Discoba</taxon>
        <taxon>Euglenozoa</taxon>
        <taxon>Kinetoplastea</taxon>
        <taxon>Metakinetoplastina</taxon>
        <taxon>Trypanosomatida</taxon>
        <taxon>Trypanosomatidae</taxon>
        <taxon>Strigomonadinae</taxon>
        <taxon>Angomonas</taxon>
    </lineage>
</organism>
<name>A0A7G2C884_9TRYP</name>
<accession>A0A7G2C884</accession>
<dbReference type="Proteomes" id="UP000515908">
    <property type="component" value="Chromosome 04"/>
</dbReference>
<dbReference type="OrthoDB" id="277199at2759"/>
<evidence type="ECO:0000313" key="3">
    <source>
        <dbReference type="Proteomes" id="UP000515908"/>
    </source>
</evidence>
<evidence type="ECO:0000313" key="2">
    <source>
        <dbReference type="EMBL" id="CAD2215304.1"/>
    </source>
</evidence>
<dbReference type="EMBL" id="LR877148">
    <property type="protein sequence ID" value="CAD2215304.1"/>
    <property type="molecule type" value="Genomic_DNA"/>
</dbReference>
<protein>
    <submittedName>
        <fullName evidence="2">Uncharacterized protein</fullName>
    </submittedName>
</protein>
<feature type="compositionally biased region" description="Acidic residues" evidence="1">
    <location>
        <begin position="303"/>
        <end position="317"/>
    </location>
</feature>
<feature type="compositionally biased region" description="Basic and acidic residues" evidence="1">
    <location>
        <begin position="331"/>
        <end position="341"/>
    </location>
</feature>